<feature type="domain" description="TOG" evidence="7">
    <location>
        <begin position="1159"/>
        <end position="1393"/>
    </location>
</feature>
<protein>
    <recommendedName>
        <fullName evidence="7">TOG domain-containing protein</fullName>
    </recommendedName>
</protein>
<reference evidence="9" key="1">
    <citation type="submission" date="2023-01" db="EMBL/GenBank/DDBJ databases">
        <title>Key to firefly adult light organ development and bioluminescence: homeobox transcription factors regulate luciferase expression and transportation to peroxisome.</title>
        <authorList>
            <person name="Fu X."/>
        </authorList>
    </citation>
    <scope>NUCLEOTIDE SEQUENCE [LARGE SCALE GENOMIC DNA]</scope>
</reference>
<evidence type="ECO:0000259" key="7">
    <source>
        <dbReference type="SMART" id="SM01349"/>
    </source>
</evidence>
<dbReference type="PROSITE" id="PS50077">
    <property type="entry name" value="HEAT_REPEAT"/>
    <property type="match status" value="1"/>
</dbReference>
<evidence type="ECO:0000256" key="1">
    <source>
        <dbReference type="ARBA" id="ARBA00004245"/>
    </source>
</evidence>
<dbReference type="GO" id="GO:0005876">
    <property type="term" value="C:spindle microtubule"/>
    <property type="evidence" value="ECO:0007669"/>
    <property type="project" value="TreeGrafter"/>
</dbReference>
<dbReference type="GO" id="GO:0031110">
    <property type="term" value="P:regulation of microtubule polymerization or depolymerization"/>
    <property type="evidence" value="ECO:0007669"/>
    <property type="project" value="UniProtKB-ARBA"/>
</dbReference>
<feature type="domain" description="TOG" evidence="7">
    <location>
        <begin position="300"/>
        <end position="544"/>
    </location>
</feature>
<dbReference type="InterPro" id="IPR034085">
    <property type="entry name" value="TOG"/>
</dbReference>
<dbReference type="SMART" id="SM01349">
    <property type="entry name" value="TOG"/>
    <property type="match status" value="4"/>
</dbReference>
<comment type="caution">
    <text evidence="8">The sequence shown here is derived from an EMBL/GenBank/DDBJ whole genome shotgun (WGS) entry which is preliminary data.</text>
</comment>
<feature type="compositionally biased region" description="Polar residues" evidence="6">
    <location>
        <begin position="596"/>
        <end position="607"/>
    </location>
</feature>
<dbReference type="GO" id="GO:0090307">
    <property type="term" value="P:mitotic spindle assembly"/>
    <property type="evidence" value="ECO:0007669"/>
    <property type="project" value="TreeGrafter"/>
</dbReference>
<evidence type="ECO:0000313" key="8">
    <source>
        <dbReference type="EMBL" id="KAK4885999.1"/>
    </source>
</evidence>
<comment type="subcellular location">
    <subcellularLocation>
        <location evidence="1">Cytoplasm</location>
        <location evidence="1">Cytoskeleton</location>
    </subcellularLocation>
</comment>
<dbReference type="Pfam" id="PF12348">
    <property type="entry name" value="CLASP_N"/>
    <property type="match status" value="2"/>
</dbReference>
<dbReference type="GO" id="GO:0005815">
    <property type="term" value="C:microtubule organizing center"/>
    <property type="evidence" value="ECO:0007669"/>
    <property type="project" value="TreeGrafter"/>
</dbReference>
<dbReference type="GO" id="GO:0040001">
    <property type="term" value="P:establishment of mitotic spindle localization"/>
    <property type="evidence" value="ECO:0007669"/>
    <property type="project" value="TreeGrafter"/>
</dbReference>
<feature type="compositionally biased region" description="Polar residues" evidence="6">
    <location>
        <begin position="673"/>
        <end position="696"/>
    </location>
</feature>
<evidence type="ECO:0000256" key="2">
    <source>
        <dbReference type="ARBA" id="ARBA00022490"/>
    </source>
</evidence>
<feature type="repeat" description="HEAT" evidence="5">
    <location>
        <begin position="168"/>
        <end position="206"/>
    </location>
</feature>
<evidence type="ECO:0000256" key="4">
    <source>
        <dbReference type="ARBA" id="ARBA00023212"/>
    </source>
</evidence>
<accession>A0AAN7PGT1</accession>
<dbReference type="GO" id="GO:0045180">
    <property type="term" value="C:basal cortex"/>
    <property type="evidence" value="ECO:0007669"/>
    <property type="project" value="TreeGrafter"/>
</dbReference>
<evidence type="ECO:0000313" key="9">
    <source>
        <dbReference type="Proteomes" id="UP001353858"/>
    </source>
</evidence>
<gene>
    <name evidence="8" type="ORF">RN001_002270</name>
</gene>
<dbReference type="Proteomes" id="UP001353858">
    <property type="component" value="Unassembled WGS sequence"/>
</dbReference>
<feature type="region of interest" description="Disordered" evidence="6">
    <location>
        <begin position="539"/>
        <end position="576"/>
    </location>
</feature>
<dbReference type="InterPro" id="IPR024395">
    <property type="entry name" value="CLASP_N_dom"/>
</dbReference>
<keyword evidence="4" id="KW-0206">Cytoskeleton</keyword>
<dbReference type="GO" id="GO:0008017">
    <property type="term" value="F:microtubule binding"/>
    <property type="evidence" value="ECO:0007669"/>
    <property type="project" value="TreeGrafter"/>
</dbReference>
<dbReference type="Gene3D" id="1.25.10.10">
    <property type="entry name" value="Leucine-rich Repeat Variant"/>
    <property type="match status" value="4"/>
</dbReference>
<feature type="region of interest" description="Disordered" evidence="6">
    <location>
        <begin position="734"/>
        <end position="789"/>
    </location>
</feature>
<dbReference type="SUPFAM" id="SSF48371">
    <property type="entry name" value="ARM repeat"/>
    <property type="match status" value="2"/>
</dbReference>
<dbReference type="InterPro" id="IPR021133">
    <property type="entry name" value="HEAT_type_2"/>
</dbReference>
<dbReference type="EMBL" id="JARPUR010000001">
    <property type="protein sequence ID" value="KAK4885999.1"/>
    <property type="molecule type" value="Genomic_DNA"/>
</dbReference>
<feature type="compositionally biased region" description="Low complexity" evidence="6">
    <location>
        <begin position="638"/>
        <end position="652"/>
    </location>
</feature>
<evidence type="ECO:0000256" key="6">
    <source>
        <dbReference type="SAM" id="MobiDB-lite"/>
    </source>
</evidence>
<feature type="region of interest" description="Disordered" evidence="6">
    <location>
        <begin position="592"/>
        <end position="713"/>
    </location>
</feature>
<dbReference type="GO" id="GO:1902903">
    <property type="term" value="P:regulation of supramolecular fiber organization"/>
    <property type="evidence" value="ECO:0007669"/>
    <property type="project" value="UniProtKB-ARBA"/>
</dbReference>
<evidence type="ECO:0000256" key="5">
    <source>
        <dbReference type="PROSITE-ProRule" id="PRU00103"/>
    </source>
</evidence>
<feature type="domain" description="TOG" evidence="7">
    <location>
        <begin position="4"/>
        <end position="236"/>
    </location>
</feature>
<keyword evidence="3" id="KW-0677">Repeat</keyword>
<keyword evidence="9" id="KW-1185">Reference proteome</keyword>
<sequence>MAYNCPKDLDGFLPHLPKGDTKFRQQVGADLLAYLDEPSNSIICQDIGQLIDGLIPWMQSSNYKVSSNGIEVMTSLIDRLGHDFRPYLQTVLPAVIDRLGDSKDTVREKAQLLILKLLERNVLTPQTLLEKLTPGFTHKNAKIREEVLRCLVNTLNEHGAQSVTLSKFIPYIVKLLSDPTAIVRDTAFSTLVDLYKHVGEKLRVDLQRRNLVPTTRLPALLLRFDEVRSAGELLPTACSIDFGMDEIDRIVMPKPAVPVKKAGLLNSANKRPVCTPNKVPSSTSTPNSAGAVDEKTFISSFEEVPSIQIFSSRELTEQMKNIQEVIADSNKEWNKRVDALKKVRSLIISGATNHEEFYINLRNLEIPLQGTLKDLRSQVVREACITIAYLAQTLGLKFDHCAECLLNSVINLIQNSAKVVATAGNITVRFILQYTQNPRLIPIITSNLSTSKSKEIRRSCCEFLELILTLWSTHPLEKHIGLLQEALKKGIADADPEARVCSRKAFRSFKDHFPDHGEILLQSLEPSYRRALQGELCLSSSSSSNSLAPTPGVRTPRQYRAPTTPQSATDAKKGFRSNSAIDLQAAQRAKARAQYSAMTRQKVSYGTASLPRPKRTEVTAMQSPERLGRTRSRNSQVSHSQPTSRSGSPSSRLPYLYRPDHESPRPRRLSSGIPRSTTGSRDTSRETSPTRGSSLNRLRGISDRPPLSPASRPVMAQKILQQSREAENALADAFFTQSDSPDYHRLQSPRKGMRSLDNHSDDSETSSLCSEKSFDSYRRPSDSYSWSGSQQRLSSRDMWEPCRDIGEIITMCTSTVWQERKDGLVSLRLYLNSGSILTLLELKHITEIFTRMFMDSHTKGLCVFLDTVNELIKRHKNELHDWLYVLLQRVFHKLGTDLLSSTHTKLRNTLDTIKENFSVQLLLSSVYRFLVDATQTPNSKVKVAVLTFLTSLCHICEPNQFVSKSPAIQALQKILGYAQDFKSVEIRQAAKNAIVALWNCNTQQVILMLSELPKEQQEVASNIVHNHLRKSSTGSEPGSPLVAGSPKALSPTTLSSRVDDFNREEIFKSLQKTTAEIQNYSYETLGSKLDRDRDTTSQDSGISQMSIGNDIKNDVAALEERMEELTIRPNYSSQTGSRSLPYSVNGIETDFNGYSGNIDDADGEELIKKILQVCLVDNPTSVNDKQKLLSHLIITIKRGHVEAVTQHFKKLLRVLIDNLDGSDWNTQVIVLEVFAEIFKNENMKQCWSNFVELLTLRVLNAHCSEKREVVKAAEHTAAAMIVFPFNAVISVLSPLIHTSSSPTIQGAIKMLTKLIDVHSLEVTDEHLGSVMPGLIKANDHEESAVRKSAVFCMVALHKAVGEERLAPYVKSLAGSKLKLLRLYIDRAHQASSIENSPKNSGNAHNSLS</sequence>
<name>A0AAN7PGT1_9COLE</name>
<feature type="domain" description="TOG" evidence="7">
    <location>
        <begin position="798"/>
        <end position="1034"/>
    </location>
</feature>
<dbReference type="GO" id="GO:0072686">
    <property type="term" value="C:mitotic spindle"/>
    <property type="evidence" value="ECO:0007669"/>
    <property type="project" value="TreeGrafter"/>
</dbReference>
<organism evidence="8 9">
    <name type="scientific">Aquatica leii</name>
    <dbReference type="NCBI Taxonomy" id="1421715"/>
    <lineage>
        <taxon>Eukaryota</taxon>
        <taxon>Metazoa</taxon>
        <taxon>Ecdysozoa</taxon>
        <taxon>Arthropoda</taxon>
        <taxon>Hexapoda</taxon>
        <taxon>Insecta</taxon>
        <taxon>Pterygota</taxon>
        <taxon>Neoptera</taxon>
        <taxon>Endopterygota</taxon>
        <taxon>Coleoptera</taxon>
        <taxon>Polyphaga</taxon>
        <taxon>Elateriformia</taxon>
        <taxon>Elateroidea</taxon>
        <taxon>Lampyridae</taxon>
        <taxon>Luciolinae</taxon>
        <taxon>Aquatica</taxon>
    </lineage>
</organism>
<feature type="compositionally biased region" description="Basic and acidic residues" evidence="6">
    <location>
        <begin position="772"/>
        <end position="781"/>
    </location>
</feature>
<dbReference type="PANTHER" id="PTHR21567">
    <property type="entry name" value="CLASP"/>
    <property type="match status" value="1"/>
</dbReference>
<evidence type="ECO:0000256" key="3">
    <source>
        <dbReference type="ARBA" id="ARBA00022737"/>
    </source>
</evidence>
<proteinExistence type="predicted"/>
<feature type="region of interest" description="Disordered" evidence="6">
    <location>
        <begin position="1029"/>
        <end position="1055"/>
    </location>
</feature>
<dbReference type="GO" id="GO:0005881">
    <property type="term" value="C:cytoplasmic microtubule"/>
    <property type="evidence" value="ECO:0007669"/>
    <property type="project" value="TreeGrafter"/>
</dbReference>
<dbReference type="InterPro" id="IPR011989">
    <property type="entry name" value="ARM-like"/>
</dbReference>
<dbReference type="GO" id="GO:0000776">
    <property type="term" value="C:kinetochore"/>
    <property type="evidence" value="ECO:0007669"/>
    <property type="project" value="TreeGrafter"/>
</dbReference>
<dbReference type="PANTHER" id="PTHR21567:SF9">
    <property type="entry name" value="CLIP-ASSOCIATING PROTEIN"/>
    <property type="match status" value="1"/>
</dbReference>
<dbReference type="InterPro" id="IPR016024">
    <property type="entry name" value="ARM-type_fold"/>
</dbReference>
<keyword evidence="2" id="KW-0963">Cytoplasm</keyword>